<dbReference type="AlphaFoldDB" id="A0A0J1KLC0"/>
<dbReference type="EMBL" id="LDPG01000011">
    <property type="protein sequence ID" value="KLV17490.1"/>
    <property type="molecule type" value="Genomic_DNA"/>
</dbReference>
<comment type="caution">
    <text evidence="1">The sequence shown here is derived from an EMBL/GenBank/DDBJ whole genome shotgun (WGS) entry which is preliminary data.</text>
</comment>
<evidence type="ECO:0000313" key="2">
    <source>
        <dbReference type="Proteomes" id="UP000035904"/>
    </source>
</evidence>
<proteinExistence type="predicted"/>
<protein>
    <submittedName>
        <fullName evidence="1">Uncharacterized protein</fullName>
    </submittedName>
</protein>
<dbReference type="Proteomes" id="UP000035904">
    <property type="component" value="Unassembled WGS sequence"/>
</dbReference>
<organism evidence="1 2">
    <name type="scientific">Bacillus anthracis</name>
    <name type="common">anthrax bacterium</name>
    <dbReference type="NCBI Taxonomy" id="1392"/>
    <lineage>
        <taxon>Bacteria</taxon>
        <taxon>Bacillati</taxon>
        <taxon>Bacillota</taxon>
        <taxon>Bacilli</taxon>
        <taxon>Bacillales</taxon>
        <taxon>Bacillaceae</taxon>
        <taxon>Bacillus</taxon>
        <taxon>Bacillus cereus group</taxon>
    </lineage>
</organism>
<dbReference type="PATRIC" id="fig|1392.242.peg.1182"/>
<reference evidence="1 2" key="1">
    <citation type="submission" date="2015-05" db="EMBL/GenBank/DDBJ databases">
        <title>Whole genome sequence and identification of bacterial endophytes from Costus igneus.</title>
        <authorList>
            <person name="Lee Y.P."/>
            <person name="Gan H.M."/>
            <person name="Eng W."/>
            <person name="Wheatley M.S."/>
            <person name="Caraballo A."/>
            <person name="Polter S."/>
            <person name="Savka M.A."/>
            <person name="Hudson A.O."/>
        </authorList>
    </citation>
    <scope>NUCLEOTIDE SEQUENCE [LARGE SCALE GENOMIC DNA]</scope>
    <source>
        <strain evidence="1 2">RIT375</strain>
    </source>
</reference>
<name>A0A0J1KLC0_BACAN</name>
<gene>
    <name evidence="1" type="ORF">ABW01_16530</name>
</gene>
<accession>A0A0J1KLC0</accession>
<evidence type="ECO:0000313" key="1">
    <source>
        <dbReference type="EMBL" id="KLV17490.1"/>
    </source>
</evidence>
<sequence>MRMNITPELKKWLTQELMITKDVAALLGVSNARVKALVKDGRLIPIKSEEKCTIFLRSEVVILKEELRINRSKFMKKDPKDK</sequence>